<reference evidence="1" key="1">
    <citation type="journal article" date="2014" name="Int. J. Syst. Evol. Microbiol.">
        <title>Complete genome sequence of Corynebacterium casei LMG S-19264T (=DSM 44701T), isolated from a smear-ripened cheese.</title>
        <authorList>
            <consortium name="US DOE Joint Genome Institute (JGI-PGF)"/>
            <person name="Walter F."/>
            <person name="Albersmeier A."/>
            <person name="Kalinowski J."/>
            <person name="Ruckert C."/>
        </authorList>
    </citation>
    <scope>NUCLEOTIDE SEQUENCE</scope>
    <source>
        <strain evidence="1">CGMCC 1.12919</strain>
    </source>
</reference>
<keyword evidence="2" id="KW-1185">Reference proteome</keyword>
<sequence>MTAAMTMMPMPMPNMMPMMSGMGPMMMGMNPMMGINPMMTSGMMPMMMCTMTCRMTDTGMICEMKPMAGMSSEMFMECCNSMMKMMGSGMPLMTCCGGMMMCCMPAAA</sequence>
<dbReference type="RefSeq" id="WP_188610634.1">
    <property type="nucleotide sequence ID" value="NZ_BMGG01000006.1"/>
</dbReference>
<evidence type="ECO:0000313" key="1">
    <source>
        <dbReference type="EMBL" id="GGC75043.1"/>
    </source>
</evidence>
<dbReference type="Proteomes" id="UP000637002">
    <property type="component" value="Unassembled WGS sequence"/>
</dbReference>
<name>A0A916UJ56_9HYPH</name>
<protein>
    <submittedName>
        <fullName evidence="1">Uncharacterized protein</fullName>
    </submittedName>
</protein>
<gene>
    <name evidence="1" type="ORF">GCM10010994_36850</name>
</gene>
<dbReference type="AlphaFoldDB" id="A0A916UJ56"/>
<accession>A0A916UJ56</accession>
<comment type="caution">
    <text evidence="1">The sequence shown here is derived from an EMBL/GenBank/DDBJ whole genome shotgun (WGS) entry which is preliminary data.</text>
</comment>
<evidence type="ECO:0000313" key="2">
    <source>
        <dbReference type="Proteomes" id="UP000637002"/>
    </source>
</evidence>
<organism evidence="1 2">
    <name type="scientific">Chelatococcus reniformis</name>
    <dbReference type="NCBI Taxonomy" id="1494448"/>
    <lineage>
        <taxon>Bacteria</taxon>
        <taxon>Pseudomonadati</taxon>
        <taxon>Pseudomonadota</taxon>
        <taxon>Alphaproteobacteria</taxon>
        <taxon>Hyphomicrobiales</taxon>
        <taxon>Chelatococcaceae</taxon>
        <taxon>Chelatococcus</taxon>
    </lineage>
</organism>
<dbReference type="EMBL" id="BMGG01000006">
    <property type="protein sequence ID" value="GGC75043.1"/>
    <property type="molecule type" value="Genomic_DNA"/>
</dbReference>
<reference evidence="1" key="2">
    <citation type="submission" date="2020-09" db="EMBL/GenBank/DDBJ databases">
        <authorList>
            <person name="Sun Q."/>
            <person name="Zhou Y."/>
        </authorList>
    </citation>
    <scope>NUCLEOTIDE SEQUENCE</scope>
    <source>
        <strain evidence="1">CGMCC 1.12919</strain>
    </source>
</reference>
<proteinExistence type="predicted"/>